<protein>
    <submittedName>
        <fullName evidence="2">Uncharacterized protein</fullName>
    </submittedName>
</protein>
<name>A0A915JSZ5_ROMCU</name>
<evidence type="ECO:0000313" key="2">
    <source>
        <dbReference type="WBParaSite" id="nRc.2.0.1.t28957-RA"/>
    </source>
</evidence>
<proteinExistence type="predicted"/>
<organism evidence="1 2">
    <name type="scientific">Romanomermis culicivorax</name>
    <name type="common">Nematode worm</name>
    <dbReference type="NCBI Taxonomy" id="13658"/>
    <lineage>
        <taxon>Eukaryota</taxon>
        <taxon>Metazoa</taxon>
        <taxon>Ecdysozoa</taxon>
        <taxon>Nematoda</taxon>
        <taxon>Enoplea</taxon>
        <taxon>Dorylaimia</taxon>
        <taxon>Mermithida</taxon>
        <taxon>Mermithoidea</taxon>
        <taxon>Mermithidae</taxon>
        <taxon>Romanomermis</taxon>
    </lineage>
</organism>
<accession>A0A915JSZ5</accession>
<dbReference type="Proteomes" id="UP000887565">
    <property type="component" value="Unplaced"/>
</dbReference>
<reference evidence="2" key="1">
    <citation type="submission" date="2022-11" db="UniProtKB">
        <authorList>
            <consortium name="WormBaseParasite"/>
        </authorList>
    </citation>
    <scope>IDENTIFICATION</scope>
</reference>
<evidence type="ECO:0000313" key="1">
    <source>
        <dbReference type="Proteomes" id="UP000887565"/>
    </source>
</evidence>
<dbReference type="WBParaSite" id="nRc.2.0.1.t28957-RA">
    <property type="protein sequence ID" value="nRc.2.0.1.t28957-RA"/>
    <property type="gene ID" value="nRc.2.0.1.g28957"/>
</dbReference>
<keyword evidence="1" id="KW-1185">Reference proteome</keyword>
<sequence>MNTERMQKCRQQKYEEAKAQKAQIDKQLALIQRPRVSAQAQKDAEEEMRDHAILACLYDQREGPTSFGMPAVQQFLAAVMLPLSDEQ</sequence>
<dbReference type="AlphaFoldDB" id="A0A915JSZ5"/>